<dbReference type="Pfam" id="PF04840">
    <property type="entry name" value="Vps16_C"/>
    <property type="match status" value="1"/>
</dbReference>
<proteinExistence type="inferred from homology"/>
<dbReference type="RefSeq" id="XP_001744942.1">
    <property type="nucleotide sequence ID" value="XM_001744890.1"/>
</dbReference>
<feature type="domain" description="Vps16 C-terminal" evidence="3">
    <location>
        <begin position="550"/>
        <end position="862"/>
    </location>
</feature>
<dbReference type="GO" id="GO:0005768">
    <property type="term" value="C:endosome"/>
    <property type="evidence" value="ECO:0000318"/>
    <property type="project" value="GO_Central"/>
</dbReference>
<evidence type="ECO:0000259" key="3">
    <source>
        <dbReference type="Pfam" id="PF04840"/>
    </source>
</evidence>
<dbReference type="SUPFAM" id="SSF50969">
    <property type="entry name" value="YVTN repeat-like/Quinoprotein amine dehydrogenase"/>
    <property type="match status" value="1"/>
</dbReference>
<feature type="domain" description="Vps16 N-terminal" evidence="4">
    <location>
        <begin position="55"/>
        <end position="450"/>
    </location>
</feature>
<dbReference type="GO" id="GO:0006886">
    <property type="term" value="P:intracellular protein transport"/>
    <property type="evidence" value="ECO:0007669"/>
    <property type="project" value="InterPro"/>
</dbReference>
<dbReference type="Proteomes" id="UP000001357">
    <property type="component" value="Unassembled WGS sequence"/>
</dbReference>
<comment type="similarity">
    <text evidence="1 2">Belongs to the VPS16 family.</text>
</comment>
<dbReference type="GO" id="GO:0016197">
    <property type="term" value="P:endosomal transport"/>
    <property type="evidence" value="ECO:0000318"/>
    <property type="project" value="GO_Central"/>
</dbReference>
<evidence type="ECO:0000313" key="5">
    <source>
        <dbReference type="EMBL" id="EDQ90175.1"/>
    </source>
</evidence>
<dbReference type="InterPro" id="IPR016534">
    <property type="entry name" value="VPS16"/>
</dbReference>
<evidence type="ECO:0000259" key="4">
    <source>
        <dbReference type="Pfam" id="PF04841"/>
    </source>
</evidence>
<dbReference type="GO" id="GO:0042144">
    <property type="term" value="P:vacuole fusion, non-autophagic"/>
    <property type="evidence" value="ECO:0000318"/>
    <property type="project" value="GO_Central"/>
</dbReference>
<dbReference type="Pfam" id="PF04841">
    <property type="entry name" value="Vps16_N"/>
    <property type="match status" value="1"/>
</dbReference>
<dbReference type="STRING" id="81824.A9UX85"/>
<gene>
    <name evidence="5" type="ORF">MONBRDRAFT_32070</name>
</gene>
<dbReference type="KEGG" id="mbr:MONBRDRAFT_32070"/>
<dbReference type="GO" id="GO:0003779">
    <property type="term" value="F:actin binding"/>
    <property type="evidence" value="ECO:0000318"/>
    <property type="project" value="GO_Central"/>
</dbReference>
<dbReference type="OMA" id="RIPACLC"/>
<organism evidence="5 6">
    <name type="scientific">Monosiga brevicollis</name>
    <name type="common">Choanoflagellate</name>
    <dbReference type="NCBI Taxonomy" id="81824"/>
    <lineage>
        <taxon>Eukaryota</taxon>
        <taxon>Choanoflagellata</taxon>
        <taxon>Craspedida</taxon>
        <taxon>Salpingoecidae</taxon>
        <taxon>Monosiga</taxon>
    </lineage>
</organism>
<dbReference type="AlphaFoldDB" id="A9UX85"/>
<dbReference type="GO" id="GO:0030897">
    <property type="term" value="C:HOPS complex"/>
    <property type="evidence" value="ECO:0000318"/>
    <property type="project" value="GO_Central"/>
</dbReference>
<sequence length="869" mass="99524">MDTFLDADDAALNDLREVHQANIYQGWFKSGSQNFRIFDVYKEMGWYHRRSRSNIELANYISAVSPDGGAIALIRDTSQPQLVMGSSDANVIHIFSPAGYKMSEIKWRGRGRIVGMGWTNTENLIVFDEENGAGEVFSMQGEFIRSVEVCNDRRVIHVEFSHGGEVAVLQTSNHELHVAVNLDDPRCYQLKGIEDIEDDGISAYAIWSTAGNVKVLVAANRCLYAVTKTTTEEVLDMTHRFFIRAIAVSADEEKIALFHGKGRVSIATDSFRSYQLELDTQTDLEPDAFVWCGNSAVIAYWNETKLPTGTGVYMLIPLQHRETRITEEDCYKDMAVGRLLFVHERDGLRVIGETEHQFWQEIPRETYRTIIEASSPENMLLMARMRFEKRQAKADRLLRDIMGQDPPGPLPEAVVSLVQAAGYEWDMRTSRYLLKAARFGMDFCDTSSDDFIAMCRDLRIIKHLRTARVAMPLTIDQYRALTVEVIIDRLIARGVHWLAHEICKFLKLENMRAMNKVLVHWARTVISKHDGSDEQVADILIRKLAHKTGIRFVEIAQAAAASGRRELAVRLVKQEASARLQVPALLEFREYEDALRRALLSGDPDMITVALEHLKKAQGNIAAFHDVLRQYENAQPMYELRCRRHNLETLKAFYNQLDLNRKYAVTAVRLACESSSTSECMRELSEARERFACVKEDGPMLASIVEQQMTLLRWKQEVKQKRPEEEWNSLSVRDAIYRCICLHDEKTAERMAKENKVSDKQFWWIKIKALVHNSDFRELERFSKSKSPVGYEPFIVECLKKRQPQEAAKYIVKLPKAQQVQFWLKAGKYQEAITTAVALKSDDLLDDILSYGQQSGRRDIVQLVNQARS</sequence>
<dbReference type="PANTHER" id="PTHR12811">
    <property type="entry name" value="VACUOLAR PROTEIN SORTING VPS16"/>
    <property type="match status" value="1"/>
</dbReference>
<dbReference type="PANTHER" id="PTHR12811:SF0">
    <property type="entry name" value="VACUOLAR PROTEIN SORTING-ASSOCIATED PROTEIN 16 HOMOLOG"/>
    <property type="match status" value="1"/>
</dbReference>
<dbReference type="InterPro" id="IPR006926">
    <property type="entry name" value="Vps16_N"/>
</dbReference>
<dbReference type="InterPro" id="IPR038132">
    <property type="entry name" value="Vps16_C_sf"/>
</dbReference>
<protein>
    <recommendedName>
        <fullName evidence="7">Vacuolar protein sorting-associated protein 16 homolog</fullName>
    </recommendedName>
</protein>
<keyword evidence="6" id="KW-1185">Reference proteome</keyword>
<dbReference type="InParanoid" id="A9UX85"/>
<dbReference type="InterPro" id="IPR006925">
    <property type="entry name" value="Vps16_C"/>
</dbReference>
<name>A9UX85_MONBE</name>
<dbReference type="FunCoup" id="A9UX85">
    <property type="interactions" value="1607"/>
</dbReference>
<dbReference type="PIRSF" id="PIRSF007949">
    <property type="entry name" value="VPS16"/>
    <property type="match status" value="1"/>
</dbReference>
<dbReference type="InterPro" id="IPR011044">
    <property type="entry name" value="Quino_amine_DH_bsu"/>
</dbReference>
<reference evidence="5 6" key="1">
    <citation type="journal article" date="2008" name="Nature">
        <title>The genome of the choanoflagellate Monosiga brevicollis and the origin of metazoans.</title>
        <authorList>
            <consortium name="JGI Sequencing"/>
            <person name="King N."/>
            <person name="Westbrook M.J."/>
            <person name="Young S.L."/>
            <person name="Kuo A."/>
            <person name="Abedin M."/>
            <person name="Chapman J."/>
            <person name="Fairclough S."/>
            <person name="Hellsten U."/>
            <person name="Isogai Y."/>
            <person name="Letunic I."/>
            <person name="Marr M."/>
            <person name="Pincus D."/>
            <person name="Putnam N."/>
            <person name="Rokas A."/>
            <person name="Wright K.J."/>
            <person name="Zuzow R."/>
            <person name="Dirks W."/>
            <person name="Good M."/>
            <person name="Goodstein D."/>
            <person name="Lemons D."/>
            <person name="Li W."/>
            <person name="Lyons J.B."/>
            <person name="Morris A."/>
            <person name="Nichols S."/>
            <person name="Richter D.J."/>
            <person name="Salamov A."/>
            <person name="Bork P."/>
            <person name="Lim W.A."/>
            <person name="Manning G."/>
            <person name="Miller W.T."/>
            <person name="McGinnis W."/>
            <person name="Shapiro H."/>
            <person name="Tjian R."/>
            <person name="Grigoriev I.V."/>
            <person name="Rokhsar D."/>
        </authorList>
    </citation>
    <scope>NUCLEOTIDE SEQUENCE [LARGE SCALE GENOMIC DNA]</scope>
    <source>
        <strain evidence="6">MX1 / ATCC 50154</strain>
    </source>
</reference>
<evidence type="ECO:0008006" key="7">
    <source>
        <dbReference type="Google" id="ProtNLM"/>
    </source>
</evidence>
<dbReference type="GeneID" id="5890299"/>
<dbReference type="EMBL" id="CH991548">
    <property type="protein sequence ID" value="EDQ90175.1"/>
    <property type="molecule type" value="Genomic_DNA"/>
</dbReference>
<evidence type="ECO:0000313" key="6">
    <source>
        <dbReference type="Proteomes" id="UP000001357"/>
    </source>
</evidence>
<dbReference type="eggNOG" id="KOG2280">
    <property type="taxonomic scope" value="Eukaryota"/>
</dbReference>
<dbReference type="FunFam" id="1.10.150.780:FF:000003">
    <property type="entry name" value="Vacuolar protein sorting-associated protein 16, putative"/>
    <property type="match status" value="1"/>
</dbReference>
<accession>A9UX85</accession>
<evidence type="ECO:0000256" key="1">
    <source>
        <dbReference type="ARBA" id="ARBA00009250"/>
    </source>
</evidence>
<dbReference type="Gene3D" id="1.10.150.780">
    <property type="entry name" value="Vps16, C-terminal region"/>
    <property type="match status" value="1"/>
</dbReference>
<evidence type="ECO:0000256" key="2">
    <source>
        <dbReference type="PIRNR" id="PIRNR007949"/>
    </source>
</evidence>